<gene>
    <name evidence="1" type="ORF">MRATA1EN3_LOCUS20141</name>
</gene>
<dbReference type="EMBL" id="OX596117">
    <property type="protein sequence ID" value="CAI9708928.1"/>
    <property type="molecule type" value="Genomic_DNA"/>
</dbReference>
<reference evidence="1" key="1">
    <citation type="submission" date="2023-05" db="EMBL/GenBank/DDBJ databases">
        <authorList>
            <consortium name="ELIXIR-Norway"/>
        </authorList>
    </citation>
    <scope>NUCLEOTIDE SEQUENCE</scope>
</reference>
<sequence>MQPIWPLAAALAHLQAAYLEVLSPMAIPSPHAWRALESVLSGVPSPERWQPGAVRLGAGGLPGRIGERFSQAVCCGPWACLERLSANPFQLLFFTDFFARDPLILGVCLK</sequence>
<organism evidence="1 2">
    <name type="scientific">Rangifer tarandus platyrhynchus</name>
    <name type="common">Svalbard reindeer</name>
    <dbReference type="NCBI Taxonomy" id="3082113"/>
    <lineage>
        <taxon>Eukaryota</taxon>
        <taxon>Metazoa</taxon>
        <taxon>Chordata</taxon>
        <taxon>Craniata</taxon>
        <taxon>Vertebrata</taxon>
        <taxon>Euteleostomi</taxon>
        <taxon>Mammalia</taxon>
        <taxon>Eutheria</taxon>
        <taxon>Laurasiatheria</taxon>
        <taxon>Artiodactyla</taxon>
        <taxon>Ruminantia</taxon>
        <taxon>Pecora</taxon>
        <taxon>Cervidae</taxon>
        <taxon>Odocoileinae</taxon>
        <taxon>Rangifer</taxon>
    </lineage>
</organism>
<evidence type="ECO:0000313" key="1">
    <source>
        <dbReference type="EMBL" id="CAI9708928.1"/>
    </source>
</evidence>
<evidence type="ECO:0000313" key="2">
    <source>
        <dbReference type="Proteomes" id="UP001162501"/>
    </source>
</evidence>
<accession>A0ACB0F7U9</accession>
<dbReference type="Proteomes" id="UP001162501">
    <property type="component" value="Chromosome 33"/>
</dbReference>
<protein>
    <submittedName>
        <fullName evidence="1">Uncharacterized protein</fullName>
    </submittedName>
</protein>
<proteinExistence type="predicted"/>
<name>A0ACB0F7U9_RANTA</name>